<dbReference type="KEGG" id="eff:skT53_18510"/>
<organism evidence="1 2">
    <name type="scientific">Effusibacillus dendaii</name>
    <dbReference type="NCBI Taxonomy" id="2743772"/>
    <lineage>
        <taxon>Bacteria</taxon>
        <taxon>Bacillati</taxon>
        <taxon>Bacillota</taxon>
        <taxon>Bacilli</taxon>
        <taxon>Bacillales</taxon>
        <taxon>Alicyclobacillaceae</taxon>
        <taxon>Effusibacillus</taxon>
    </lineage>
</organism>
<proteinExistence type="predicted"/>
<accession>A0A7I8DDH2</accession>
<keyword evidence="2" id="KW-1185">Reference proteome</keyword>
<dbReference type="AlphaFoldDB" id="A0A7I8DDH2"/>
<reference evidence="1 2" key="1">
    <citation type="submission" date="2020-08" db="EMBL/GenBank/DDBJ databases">
        <title>Complete Genome Sequence of Effusibacillus dendaii Strain skT53, Isolated from Farmland soil.</title>
        <authorList>
            <person name="Konishi T."/>
            <person name="Kawasaki H."/>
        </authorList>
    </citation>
    <scope>NUCLEOTIDE SEQUENCE [LARGE SCALE GENOMIC DNA]</scope>
    <source>
        <strain evidence="2">skT53</strain>
    </source>
</reference>
<evidence type="ECO:0000313" key="2">
    <source>
        <dbReference type="Proteomes" id="UP000593802"/>
    </source>
</evidence>
<evidence type="ECO:0000313" key="1">
    <source>
        <dbReference type="EMBL" id="BCJ86866.1"/>
    </source>
</evidence>
<dbReference type="RefSeq" id="WP_200756310.1">
    <property type="nucleotide sequence ID" value="NZ_AP023366.1"/>
</dbReference>
<protein>
    <submittedName>
        <fullName evidence="1">Uncharacterized protein</fullName>
    </submittedName>
</protein>
<sequence>MVDVIQAVGWVGVRGFHATYEFVRPFEQLEKLALQDPFYGGVQAIPIWDKGQSMTACLDLKLAVDIQAPSEYEFFVQTALLADQMEGIYVQLGMPQWRNKLTGETWYLPYTDLNAAMETFRDWFVVNILQTTTWFGHTSPAPKTQQEADMLAQAAIRYMTEYRKGKAQTIQY</sequence>
<name>A0A7I8DDH2_9BACL</name>
<dbReference type="EMBL" id="AP023366">
    <property type="protein sequence ID" value="BCJ86866.1"/>
    <property type="molecule type" value="Genomic_DNA"/>
</dbReference>
<dbReference type="Proteomes" id="UP000593802">
    <property type="component" value="Chromosome"/>
</dbReference>
<gene>
    <name evidence="1" type="ORF">skT53_18510</name>
</gene>